<dbReference type="RefSeq" id="XP_025489337.1">
    <property type="nucleotide sequence ID" value="XM_025630044.1"/>
</dbReference>
<dbReference type="GeneID" id="37132785"/>
<evidence type="ECO:0000313" key="3">
    <source>
        <dbReference type="Proteomes" id="UP000248340"/>
    </source>
</evidence>
<dbReference type="VEuPathDB" id="FungiDB:BO82DRAFT_138891"/>
<gene>
    <name evidence="2" type="ORF">BO82DRAFT_138891</name>
</gene>
<feature type="transmembrane region" description="Helical" evidence="1">
    <location>
        <begin position="45"/>
        <end position="64"/>
    </location>
</feature>
<reference evidence="2 3" key="1">
    <citation type="submission" date="2016-12" db="EMBL/GenBank/DDBJ databases">
        <title>The genomes of Aspergillus section Nigri reveals drivers in fungal speciation.</title>
        <authorList>
            <consortium name="DOE Joint Genome Institute"/>
            <person name="Vesth T.C."/>
            <person name="Nybo J."/>
            <person name="Theobald S."/>
            <person name="Brandl J."/>
            <person name="Frisvad J.C."/>
            <person name="Nielsen K.F."/>
            <person name="Lyhne E.K."/>
            <person name="Kogle M.E."/>
            <person name="Kuo A."/>
            <person name="Riley R."/>
            <person name="Clum A."/>
            <person name="Nolan M."/>
            <person name="Lipzen A."/>
            <person name="Salamov A."/>
            <person name="Henrissat B."/>
            <person name="Wiebenga A."/>
            <person name="De Vries R.P."/>
            <person name="Grigoriev I.V."/>
            <person name="Mortensen U.H."/>
            <person name="Andersen M.R."/>
            <person name="Baker S.E."/>
        </authorList>
    </citation>
    <scope>NUCLEOTIDE SEQUENCE [LARGE SCALE GENOMIC DNA]</scope>
    <source>
        <strain evidence="2 3">CBS 121591</strain>
    </source>
</reference>
<dbReference type="Proteomes" id="UP000248340">
    <property type="component" value="Unassembled WGS sequence"/>
</dbReference>
<keyword evidence="1" id="KW-1133">Transmembrane helix</keyword>
<name>A0A319C598_9EURO</name>
<keyword evidence="3" id="KW-1185">Reference proteome</keyword>
<organism evidence="2 3">
    <name type="scientific">Aspergillus uvarum CBS 121591</name>
    <dbReference type="NCBI Taxonomy" id="1448315"/>
    <lineage>
        <taxon>Eukaryota</taxon>
        <taxon>Fungi</taxon>
        <taxon>Dikarya</taxon>
        <taxon>Ascomycota</taxon>
        <taxon>Pezizomycotina</taxon>
        <taxon>Eurotiomycetes</taxon>
        <taxon>Eurotiomycetidae</taxon>
        <taxon>Eurotiales</taxon>
        <taxon>Aspergillaceae</taxon>
        <taxon>Aspergillus</taxon>
        <taxon>Aspergillus subgen. Circumdati</taxon>
    </lineage>
</organism>
<accession>A0A319C598</accession>
<dbReference type="EMBL" id="KZ821722">
    <property type="protein sequence ID" value="PYH79137.1"/>
    <property type="molecule type" value="Genomic_DNA"/>
</dbReference>
<sequence length="105" mass="11863">MSSFATWPVFLSSSLLGYQGHLCHFPILFCPVWHGLWIFEHTSSFIHYSLVMSLLCLWSLACAYDDVFHVPCLRSALDLSASQLRMNKTFSIGGEPHIQSSVNLI</sequence>
<keyword evidence="1" id="KW-0812">Transmembrane</keyword>
<evidence type="ECO:0000313" key="2">
    <source>
        <dbReference type="EMBL" id="PYH79137.1"/>
    </source>
</evidence>
<protein>
    <submittedName>
        <fullName evidence="2">Uncharacterized protein</fullName>
    </submittedName>
</protein>
<evidence type="ECO:0000256" key="1">
    <source>
        <dbReference type="SAM" id="Phobius"/>
    </source>
</evidence>
<keyword evidence="1" id="KW-0472">Membrane</keyword>
<proteinExistence type="predicted"/>
<dbReference type="AlphaFoldDB" id="A0A319C598"/>
<feature type="transmembrane region" description="Helical" evidence="1">
    <location>
        <begin position="21"/>
        <end position="39"/>
    </location>
</feature>